<evidence type="ECO:0000313" key="7">
    <source>
        <dbReference type="Proteomes" id="UP000298138"/>
    </source>
</evidence>
<keyword evidence="3" id="KW-0560">Oxidoreductase</keyword>
<dbReference type="Pfam" id="PF00106">
    <property type="entry name" value="adh_short"/>
    <property type="match status" value="1"/>
</dbReference>
<dbReference type="InterPro" id="IPR002347">
    <property type="entry name" value="SDR_fam"/>
</dbReference>
<evidence type="ECO:0000313" key="6">
    <source>
        <dbReference type="EMBL" id="TGZ79653.1"/>
    </source>
</evidence>
<dbReference type="AlphaFoldDB" id="A0A4S2MT50"/>
<dbReference type="EMBL" id="ML220130">
    <property type="protein sequence ID" value="TGZ79653.1"/>
    <property type="molecule type" value="Genomic_DNA"/>
</dbReference>
<dbReference type="Proteomes" id="UP000298138">
    <property type="component" value="Unassembled WGS sequence"/>
</dbReference>
<dbReference type="PANTHER" id="PTHR42760">
    <property type="entry name" value="SHORT-CHAIN DEHYDROGENASES/REDUCTASES FAMILY MEMBER"/>
    <property type="match status" value="1"/>
</dbReference>
<sequence>MASLFDLSGKTAAITGCTRGIGQQMAIALAEAGADVVLIQRDTTNTTTHDSIKELGRQVYIITCDLSSSTEASMLVSRVVEAAGKVDILVNAAGIQRRHPAHQFPEPDWNEVLQINLSTVFTLCRDIAAHWIASSSHGRIINVASLLSFQGGFTVPAYTAAKHAVVGITKSFANEWASKGIAVNAIAPGYIATDMNEALMKDATRSRQIMERIPQARWGKPEDFKGPCVFLASEKASSYVNGECLVVDGGWMGR</sequence>
<feature type="domain" description="Ketoreductase" evidence="5">
    <location>
        <begin position="10"/>
        <end position="164"/>
    </location>
</feature>
<dbReference type="GO" id="GO:0016616">
    <property type="term" value="F:oxidoreductase activity, acting on the CH-OH group of donors, NAD or NADP as acceptor"/>
    <property type="evidence" value="ECO:0007669"/>
    <property type="project" value="TreeGrafter"/>
</dbReference>
<evidence type="ECO:0000259" key="5">
    <source>
        <dbReference type="SMART" id="SM00822"/>
    </source>
</evidence>
<accession>A0A4S2MT50</accession>
<comment type="similarity">
    <text evidence="1 4">Belongs to the short-chain dehydrogenases/reductases (SDR) family.</text>
</comment>
<dbReference type="FunCoup" id="A0A4S2MT50">
    <property type="interactions" value="136"/>
</dbReference>
<dbReference type="Gene3D" id="3.40.50.720">
    <property type="entry name" value="NAD(P)-binding Rossmann-like Domain"/>
    <property type="match status" value="1"/>
</dbReference>
<reference evidence="6 7" key="1">
    <citation type="submission" date="2019-04" db="EMBL/GenBank/DDBJ databases">
        <title>Comparative genomics and transcriptomics to analyze fruiting body development in filamentous ascomycetes.</title>
        <authorList>
            <consortium name="DOE Joint Genome Institute"/>
            <person name="Lutkenhaus R."/>
            <person name="Traeger S."/>
            <person name="Breuer J."/>
            <person name="Kuo A."/>
            <person name="Lipzen A."/>
            <person name="Pangilinan J."/>
            <person name="Dilworth D."/>
            <person name="Sandor L."/>
            <person name="Poggeler S."/>
            <person name="Barry K."/>
            <person name="Grigoriev I.V."/>
            <person name="Nowrousian M."/>
        </authorList>
    </citation>
    <scope>NUCLEOTIDE SEQUENCE [LARGE SCALE GENOMIC DNA]</scope>
    <source>
        <strain evidence="6 7">CBS 389.68</strain>
    </source>
</reference>
<dbReference type="PANTHER" id="PTHR42760:SF5">
    <property type="entry name" value="2-DEHYDRO-3-DEOXY-D-GLUCONATE 5-DEHYDROGENASE"/>
    <property type="match status" value="1"/>
</dbReference>
<evidence type="ECO:0000256" key="3">
    <source>
        <dbReference type="ARBA" id="ARBA00023002"/>
    </source>
</evidence>
<dbReference type="SMART" id="SM00822">
    <property type="entry name" value="PKS_KR"/>
    <property type="match status" value="1"/>
</dbReference>
<gene>
    <name evidence="6" type="ORF">EX30DRAFT_342278</name>
</gene>
<evidence type="ECO:0000256" key="4">
    <source>
        <dbReference type="RuleBase" id="RU000363"/>
    </source>
</evidence>
<dbReference type="InterPro" id="IPR057326">
    <property type="entry name" value="KR_dom"/>
</dbReference>
<keyword evidence="2" id="KW-0521">NADP</keyword>
<dbReference type="OrthoDB" id="294295at2759"/>
<dbReference type="InterPro" id="IPR036291">
    <property type="entry name" value="NAD(P)-bd_dom_sf"/>
</dbReference>
<dbReference type="FunFam" id="3.40.50.720:FF:000398">
    <property type="entry name" value="Probable 2-deoxy-D-gluconate 3-dehydrogenase"/>
    <property type="match status" value="1"/>
</dbReference>
<evidence type="ECO:0000256" key="2">
    <source>
        <dbReference type="ARBA" id="ARBA00022857"/>
    </source>
</evidence>
<dbReference type="InParanoid" id="A0A4S2MT50"/>
<organism evidence="6 7">
    <name type="scientific">Ascodesmis nigricans</name>
    <dbReference type="NCBI Taxonomy" id="341454"/>
    <lineage>
        <taxon>Eukaryota</taxon>
        <taxon>Fungi</taxon>
        <taxon>Dikarya</taxon>
        <taxon>Ascomycota</taxon>
        <taxon>Pezizomycotina</taxon>
        <taxon>Pezizomycetes</taxon>
        <taxon>Pezizales</taxon>
        <taxon>Ascodesmidaceae</taxon>
        <taxon>Ascodesmis</taxon>
    </lineage>
</organism>
<dbReference type="PROSITE" id="PS00061">
    <property type="entry name" value="ADH_SHORT"/>
    <property type="match status" value="1"/>
</dbReference>
<dbReference type="STRING" id="341454.A0A4S2MT50"/>
<name>A0A4S2MT50_9PEZI</name>
<proteinExistence type="inferred from homology"/>
<evidence type="ECO:0000256" key="1">
    <source>
        <dbReference type="ARBA" id="ARBA00006484"/>
    </source>
</evidence>
<dbReference type="PRINTS" id="PR00081">
    <property type="entry name" value="GDHRDH"/>
</dbReference>
<dbReference type="InterPro" id="IPR020904">
    <property type="entry name" value="Sc_DH/Rdtase_CS"/>
</dbReference>
<keyword evidence="7" id="KW-1185">Reference proteome</keyword>
<protein>
    <submittedName>
        <fullName evidence="6">NAD(P)-binding protein</fullName>
    </submittedName>
</protein>
<dbReference type="PRINTS" id="PR00080">
    <property type="entry name" value="SDRFAMILY"/>
</dbReference>
<dbReference type="SUPFAM" id="SSF51735">
    <property type="entry name" value="NAD(P)-binding Rossmann-fold domains"/>
    <property type="match status" value="1"/>
</dbReference>